<evidence type="ECO:0000313" key="2">
    <source>
        <dbReference type="Proteomes" id="UP001163324"/>
    </source>
</evidence>
<reference evidence="1" key="1">
    <citation type="submission" date="2022-10" db="EMBL/GenBank/DDBJ databases">
        <title>Complete Genome of Trichothecium roseum strain YXFP-22015, a Plant Pathogen Isolated from Citrus.</title>
        <authorList>
            <person name="Wang Y."/>
            <person name="Zhu L."/>
        </authorList>
    </citation>
    <scope>NUCLEOTIDE SEQUENCE</scope>
    <source>
        <strain evidence="1">YXFP-22015</strain>
    </source>
</reference>
<comment type="caution">
    <text evidence="1">The sequence shown here is derived from an EMBL/GenBank/DDBJ whole genome shotgun (WGS) entry which is preliminary data.</text>
</comment>
<accession>A0ACC0UYA5</accession>
<proteinExistence type="predicted"/>
<keyword evidence="2" id="KW-1185">Reference proteome</keyword>
<dbReference type="Proteomes" id="UP001163324">
    <property type="component" value="Chromosome 5"/>
</dbReference>
<evidence type="ECO:0000313" key="1">
    <source>
        <dbReference type="EMBL" id="KAI9899123.1"/>
    </source>
</evidence>
<sequence length="1067" mass="116366">MPGLFSRLKSKDGARRKRNGVDDADDSLPKQPEWDDAWTRKTVEPEEIHELLRCCTEDLKARALDHPFLLLPFRPTSDPSAVRTFVRHFFDQKPPPSGEALVQELKMTEPMVISGVVKWCWSRLQGGVVGWDAYELFKVGEFDSNMARDSFKTFIPISVENGARQRIIFDFFDLLSAIAAHGKLNGFGGRKLSRMAAWWAFEQKDTGNGFEGGYNAWNSAADATSHLFFAYLRSLSPEKSTGGISMLPMSLQKLVQETEYPPQRPDLMMSKTNRVVMIVDNVSPTPFALLRRANHFQYRDTDPGLQEFSEFEDPVQALTEECRRVLKSVSAANQSQVSSSKHSTSLKDASWSRFEDVGFSSALEEDDDDESAYAKPQQPRVEGLRAEPASGNGVDRPTTPSWADFLSSGFIDENSVRSNLLLPPPDKVLPPLDTQPRQQSSQSHRPRLESDRDLEPGELASITVFDLDDAFWWVWMSSLAPEETPERKAAFGRCAVVETTIRTDRWLVMEELIAGAAPEPQEGAYIAEKKGFFSWTRRGKTLGRTKSTGKQALNRGDRSASSTTLGKAGVGPDQHAKIQAKAAQLRAAENQSRQESLNSQRRGRQDIDYTKTNSVATLQPNLAGEATAAMKWAKKYDKGAIKEAYLANNSAGRGRALSPAPTEETVGTTEPSASALALPITPATAAEPKVEEPPAQRPVTPPPVTTAVPSRKPVTPTPKPAPAPKQVAAPKHSPVLRKQPPQRKVEKEAPKSPPAEVKPEPKSPVEQNPPPPPKNDEPTPEAPEEPPAVAESPAPQAPVAVPTPAPAHAPETTKPKKPAKESKGFRKLFSRKNRASKVPDNAAADVNAFLRDTQQTPEPPIEQTPTPAATPDIPEPIAESSPNDEKADGSNAAEQAKANGQDSANDNSDFARFNQGPLSDQPAFVPQDSDEEDVAPSPTSRQSQYKSGANFKGPPPPPKEEKLSQSTSPGIQDRWAQIRKNAAERAAQREPVRGEETNRLSRAKTGEDDDTSGEETIESRVARIKARVAELTGNMEGAQGGPPAAGSTGASSNPKPAEPVSPLSERQ</sequence>
<dbReference type="EMBL" id="CM047944">
    <property type="protein sequence ID" value="KAI9899123.1"/>
    <property type="molecule type" value="Genomic_DNA"/>
</dbReference>
<gene>
    <name evidence="1" type="ORF">N3K66_005584</name>
</gene>
<organism evidence="1 2">
    <name type="scientific">Trichothecium roseum</name>
    <dbReference type="NCBI Taxonomy" id="47278"/>
    <lineage>
        <taxon>Eukaryota</taxon>
        <taxon>Fungi</taxon>
        <taxon>Dikarya</taxon>
        <taxon>Ascomycota</taxon>
        <taxon>Pezizomycotina</taxon>
        <taxon>Sordariomycetes</taxon>
        <taxon>Hypocreomycetidae</taxon>
        <taxon>Hypocreales</taxon>
        <taxon>Hypocreales incertae sedis</taxon>
        <taxon>Trichothecium</taxon>
    </lineage>
</organism>
<name>A0ACC0UYA5_9HYPO</name>
<protein>
    <submittedName>
        <fullName evidence="1">Uncharacterized protein</fullName>
    </submittedName>
</protein>